<evidence type="ECO:0000256" key="3">
    <source>
        <dbReference type="ARBA" id="ARBA00010136"/>
    </source>
</evidence>
<evidence type="ECO:0000256" key="2">
    <source>
        <dbReference type="ARBA" id="ARBA00004496"/>
    </source>
</evidence>
<reference evidence="16 17" key="1">
    <citation type="submission" date="2015-04" db="EMBL/GenBank/DDBJ databases">
        <title>The draft genome sequence of Erythrobacter luteus KA37.</title>
        <authorList>
            <person name="Zhuang L."/>
            <person name="Liu Y."/>
            <person name="Shao Z."/>
        </authorList>
    </citation>
    <scope>NUCLEOTIDE SEQUENCE [LARGE SCALE GENOMIC DNA]</scope>
    <source>
        <strain evidence="16 17">KA37</strain>
    </source>
</reference>
<keyword evidence="6" id="KW-0963">Cytoplasm</keyword>
<keyword evidence="17" id="KW-1185">Reference proteome</keyword>
<sequence length="646" mass="70498">MRKSAIAVLTLLAAACTADDLPEQERVIAPILTSEQAFDEFTYAKPLEARVTHVALDLDLDFEGKRVDGTATLDVQAAEGARELVLDSNGLMVGGVTDGQGNALEYTIGEADPGNAEKGEPITIQLGQSTGPNLQQVVIAYASAPEAEALQWLEPEQTAGGRYPFVFSQGQAILNRSWIPTQDSPGIRQTWEARITAPEPLTVVMSGISRGDPEEVENGRRAFEFVMDNSVPPYLIALAAGNIEFAEVGPRSGVWAEPETLQAAAEEVGDTEELIDAGVGLFGEYRWGRYDMIVLPPSFPYGGMENPTLTFLTPTFIAGDRSNNGLVAHELAHSWSGNLVTYSSWRDGWLNEGVTSYIENRISEQVYGADRAEQEYALSFADLEAMVEENGADSPLTAMRTPEGTSPFDTAGEAIYDKGTAFLKTVESVVGREAFDAWLTKWFDEHAFQPATSEMFLASLREDLVKGDAELEERLMLDEWVYGTGIPANVKRPDPAAFAEVDAAVTAYADTQAIPDAAEWRGWTAAEQRRFLAELPEEMSADQLAALDRALSLSQSGNNEVLFLWLQAALRNEYEPAVPQAREFLARVGRNKFVSPLFQALWDTGEWGQPIATGIYDETRGGYHSMTRGNVDKIVGRTSEAEAPAQ</sequence>
<dbReference type="Pfam" id="PF09127">
    <property type="entry name" value="Leuk-A4-hydro_C"/>
    <property type="match status" value="1"/>
</dbReference>
<dbReference type="FunFam" id="3.30.2010.30:FF:000001">
    <property type="entry name" value="Leukotriene A(4) hydrolase"/>
    <property type="match status" value="1"/>
</dbReference>
<dbReference type="Gene3D" id="3.30.2010.30">
    <property type="match status" value="1"/>
</dbReference>
<dbReference type="PRINTS" id="PR00756">
    <property type="entry name" value="ALADIPTASE"/>
</dbReference>
<dbReference type="AlphaFoldDB" id="A0A0G9MZS9"/>
<proteinExistence type="inferred from homology"/>
<dbReference type="GO" id="GO:0016285">
    <property type="term" value="F:alanyl aminopeptidase activity"/>
    <property type="evidence" value="ECO:0007669"/>
    <property type="project" value="UniProtKB-EC"/>
</dbReference>
<feature type="binding site" evidence="14">
    <location>
        <position position="352"/>
    </location>
    <ligand>
        <name>Zn(2+)</name>
        <dbReference type="ChEBI" id="CHEBI:29105"/>
        <note>catalytic</note>
    </ligand>
</feature>
<dbReference type="InterPro" id="IPR049980">
    <property type="entry name" value="LTA4H_cat"/>
</dbReference>
<comment type="cofactor">
    <cofactor evidence="14">
        <name>Zn(2+)</name>
        <dbReference type="ChEBI" id="CHEBI:29105"/>
    </cofactor>
    <text evidence="14">Binds 1 zinc ion per subunit.</text>
</comment>
<name>A0A0G9MZS9_9SPHN</name>
<dbReference type="InterPro" id="IPR014782">
    <property type="entry name" value="Peptidase_M1_dom"/>
</dbReference>
<evidence type="ECO:0000256" key="9">
    <source>
        <dbReference type="ARBA" id="ARBA00022801"/>
    </source>
</evidence>
<accession>A0A0G9MZS9</accession>
<dbReference type="GO" id="GO:0008237">
    <property type="term" value="F:metallopeptidase activity"/>
    <property type="evidence" value="ECO:0007669"/>
    <property type="project" value="UniProtKB-KW"/>
</dbReference>
<evidence type="ECO:0000256" key="6">
    <source>
        <dbReference type="ARBA" id="ARBA00022490"/>
    </source>
</evidence>
<dbReference type="CDD" id="cd09599">
    <property type="entry name" value="M1_LTA4H"/>
    <property type="match status" value="1"/>
</dbReference>
<dbReference type="InterPro" id="IPR038502">
    <property type="entry name" value="M1_LTA-4_hydro/amino_C_sf"/>
</dbReference>
<evidence type="ECO:0000313" key="16">
    <source>
        <dbReference type="EMBL" id="KLE34788.1"/>
    </source>
</evidence>
<dbReference type="Pfam" id="PF01433">
    <property type="entry name" value="Peptidase_M1"/>
    <property type="match status" value="1"/>
</dbReference>
<evidence type="ECO:0000256" key="1">
    <source>
        <dbReference type="ARBA" id="ARBA00000098"/>
    </source>
</evidence>
<evidence type="ECO:0000256" key="7">
    <source>
        <dbReference type="ARBA" id="ARBA00022670"/>
    </source>
</evidence>
<dbReference type="Proteomes" id="UP000053464">
    <property type="component" value="Unassembled WGS sequence"/>
</dbReference>
<feature type="binding site" evidence="13">
    <location>
        <begin position="300"/>
        <end position="305"/>
    </location>
    <ligand>
        <name>a peptide</name>
        <dbReference type="ChEBI" id="CHEBI:60466"/>
    </ligand>
</feature>
<dbReference type="InterPro" id="IPR015211">
    <property type="entry name" value="Peptidase_M1_C"/>
</dbReference>
<feature type="active site" description="Proton acceptor" evidence="12">
    <location>
        <position position="330"/>
    </location>
</feature>
<dbReference type="SMART" id="SM01263">
    <property type="entry name" value="Leuk-A4-hydro_C"/>
    <property type="match status" value="1"/>
</dbReference>
<dbReference type="Pfam" id="PF17900">
    <property type="entry name" value="Peptidase_M1_N"/>
    <property type="match status" value="1"/>
</dbReference>
<evidence type="ECO:0000256" key="5">
    <source>
        <dbReference type="ARBA" id="ARBA00015611"/>
    </source>
</evidence>
<dbReference type="InterPro" id="IPR001930">
    <property type="entry name" value="Peptidase_M1"/>
</dbReference>
<keyword evidence="16" id="KW-0031">Aminopeptidase</keyword>
<dbReference type="Gene3D" id="2.60.40.1730">
    <property type="entry name" value="tricorn interacting facor f3 domain"/>
    <property type="match status" value="1"/>
</dbReference>
<dbReference type="PANTHER" id="PTHR45726:SF3">
    <property type="entry name" value="LEUKOTRIENE A-4 HYDROLASE"/>
    <property type="match status" value="1"/>
</dbReference>
<dbReference type="InterPro" id="IPR034015">
    <property type="entry name" value="M1_LTA4H"/>
</dbReference>
<keyword evidence="7" id="KW-0645">Protease</keyword>
<feature type="binding site" evidence="13">
    <location>
        <begin position="169"/>
        <end position="171"/>
    </location>
    <ligand>
        <name>a peptide</name>
        <dbReference type="ChEBI" id="CHEBI:60466"/>
    </ligand>
</feature>
<evidence type="ECO:0000256" key="14">
    <source>
        <dbReference type="PIRSR" id="PIRSR634015-3"/>
    </source>
</evidence>
<evidence type="ECO:0000313" key="17">
    <source>
        <dbReference type="Proteomes" id="UP000053464"/>
    </source>
</evidence>
<keyword evidence="10 14" id="KW-0862">Zinc</keyword>
<dbReference type="InterPro" id="IPR045357">
    <property type="entry name" value="Aminopeptidase_N-like_N"/>
</dbReference>
<dbReference type="GO" id="GO:0006508">
    <property type="term" value="P:proteolysis"/>
    <property type="evidence" value="ECO:0007669"/>
    <property type="project" value="UniProtKB-KW"/>
</dbReference>
<keyword evidence="11" id="KW-0482">Metalloprotease</keyword>
<dbReference type="Gene3D" id="1.10.390.10">
    <property type="entry name" value="Neutral Protease Domain 2"/>
    <property type="match status" value="1"/>
</dbReference>
<comment type="catalytic activity">
    <reaction evidence="1">
        <text>Release of an N-terminal amino acid, Xaa-|-Yaa- from a peptide, amide or arylamide. Xaa is preferably Ala, but may be most amino acids including Pro (slow action). When a terminal hydrophobic residue is followed by a prolyl residue, the two may be released as an intact Xaa-Pro dipeptide.</text>
        <dbReference type="EC" id="3.4.11.2"/>
    </reaction>
</comment>
<dbReference type="STRING" id="1581420.AAW00_11660"/>
<feature type="binding site" evidence="14">
    <location>
        <position position="329"/>
    </location>
    <ligand>
        <name>Zn(2+)</name>
        <dbReference type="ChEBI" id="CHEBI:29105"/>
        <note>catalytic</note>
    </ligand>
</feature>
<dbReference type="OrthoDB" id="100605at2"/>
<gene>
    <name evidence="16" type="ORF">AAW00_11660</name>
</gene>
<evidence type="ECO:0000256" key="4">
    <source>
        <dbReference type="ARBA" id="ARBA00012564"/>
    </source>
</evidence>
<feature type="binding site" evidence="13">
    <location>
        <begin position="590"/>
        <end position="592"/>
    </location>
    <ligand>
        <name>a peptide</name>
        <dbReference type="ChEBI" id="CHEBI:60466"/>
    </ligand>
</feature>
<dbReference type="InterPro" id="IPR016024">
    <property type="entry name" value="ARM-type_fold"/>
</dbReference>
<dbReference type="Gene3D" id="1.25.40.320">
    <property type="entry name" value="Peptidase M1, leukotriene A4 hydrolase/aminopeptidase C-terminal domain"/>
    <property type="match status" value="1"/>
</dbReference>
<evidence type="ECO:0000256" key="13">
    <source>
        <dbReference type="PIRSR" id="PIRSR634015-2"/>
    </source>
</evidence>
<feature type="domain" description="Peptidase M1 leukotriene A4 hydrolase/aminopeptidase C-terminal" evidence="15">
    <location>
        <begin position="495"/>
        <end position="635"/>
    </location>
</feature>
<dbReference type="SUPFAM" id="SSF63737">
    <property type="entry name" value="Leukotriene A4 hydrolase N-terminal domain"/>
    <property type="match status" value="1"/>
</dbReference>
<comment type="caution">
    <text evidence="16">The sequence shown here is derived from an EMBL/GenBank/DDBJ whole genome shotgun (WGS) entry which is preliminary data.</text>
</comment>
<keyword evidence="8 14" id="KW-0479">Metal-binding</keyword>
<dbReference type="SUPFAM" id="SSF55486">
    <property type="entry name" value="Metalloproteases ('zincins'), catalytic domain"/>
    <property type="match status" value="1"/>
</dbReference>
<evidence type="ECO:0000256" key="11">
    <source>
        <dbReference type="ARBA" id="ARBA00023049"/>
    </source>
</evidence>
<comment type="similarity">
    <text evidence="3">Belongs to the peptidase M1 family.</text>
</comment>
<dbReference type="GO" id="GO:0008270">
    <property type="term" value="F:zinc ion binding"/>
    <property type="evidence" value="ECO:0007669"/>
    <property type="project" value="InterPro"/>
</dbReference>
<dbReference type="EC" id="3.4.11.2" evidence="4"/>
<dbReference type="GO" id="GO:0005737">
    <property type="term" value="C:cytoplasm"/>
    <property type="evidence" value="ECO:0007669"/>
    <property type="project" value="UniProtKB-SubCell"/>
</dbReference>
<dbReference type="EMBL" id="LBHB01000002">
    <property type="protein sequence ID" value="KLE34788.1"/>
    <property type="molecule type" value="Genomic_DNA"/>
</dbReference>
<organism evidence="16 17">
    <name type="scientific">Aurantiacibacter luteus</name>
    <dbReference type="NCBI Taxonomy" id="1581420"/>
    <lineage>
        <taxon>Bacteria</taxon>
        <taxon>Pseudomonadati</taxon>
        <taxon>Pseudomonadota</taxon>
        <taxon>Alphaproteobacteria</taxon>
        <taxon>Sphingomonadales</taxon>
        <taxon>Erythrobacteraceae</taxon>
        <taxon>Aurantiacibacter</taxon>
    </lineage>
</organism>
<dbReference type="PROSITE" id="PS51257">
    <property type="entry name" value="PROKAR_LIPOPROTEIN"/>
    <property type="match status" value="1"/>
</dbReference>
<dbReference type="SUPFAM" id="SSF48371">
    <property type="entry name" value="ARM repeat"/>
    <property type="match status" value="1"/>
</dbReference>
<evidence type="ECO:0000256" key="8">
    <source>
        <dbReference type="ARBA" id="ARBA00022723"/>
    </source>
</evidence>
<dbReference type="InterPro" id="IPR027268">
    <property type="entry name" value="Peptidase_M4/M1_CTD_sf"/>
</dbReference>
<dbReference type="PATRIC" id="fig|1581420.6.peg.2384"/>
<feature type="active site" description="Proton donor" evidence="12">
    <location>
        <position position="416"/>
    </location>
</feature>
<feature type="binding site" evidence="14">
    <location>
        <position position="333"/>
    </location>
    <ligand>
        <name>Zn(2+)</name>
        <dbReference type="ChEBI" id="CHEBI:29105"/>
        <note>catalytic</note>
    </ligand>
</feature>
<evidence type="ECO:0000259" key="15">
    <source>
        <dbReference type="SMART" id="SM01263"/>
    </source>
</evidence>
<dbReference type="RefSeq" id="WP_047004436.1">
    <property type="nucleotide sequence ID" value="NZ_LBHB01000002.1"/>
</dbReference>
<keyword evidence="9" id="KW-0378">Hydrolase</keyword>
<protein>
    <recommendedName>
        <fullName evidence="5">Aminopeptidase N</fullName>
        <ecNumber evidence="4">3.4.11.2</ecNumber>
    </recommendedName>
</protein>
<evidence type="ECO:0000256" key="12">
    <source>
        <dbReference type="PIRSR" id="PIRSR634015-1"/>
    </source>
</evidence>
<dbReference type="InterPro" id="IPR042097">
    <property type="entry name" value="Aminopeptidase_N-like_N_sf"/>
</dbReference>
<evidence type="ECO:0000256" key="10">
    <source>
        <dbReference type="ARBA" id="ARBA00022833"/>
    </source>
</evidence>
<comment type="subcellular location">
    <subcellularLocation>
        <location evidence="2">Cytoplasm</location>
    </subcellularLocation>
</comment>
<dbReference type="PANTHER" id="PTHR45726">
    <property type="entry name" value="LEUKOTRIENE A-4 HYDROLASE"/>
    <property type="match status" value="1"/>
</dbReference>